<dbReference type="InterPro" id="IPR013325">
    <property type="entry name" value="RNA_pol_sigma_r2"/>
</dbReference>
<protein>
    <submittedName>
        <fullName evidence="6">Sigma-70 family RNA polymerase sigma factor</fullName>
    </submittedName>
</protein>
<gene>
    <name evidence="6" type="ORF">RT717_05375</name>
</gene>
<dbReference type="InterPro" id="IPR013324">
    <property type="entry name" value="RNA_pol_sigma_r3/r4-like"/>
</dbReference>
<evidence type="ECO:0000256" key="2">
    <source>
        <dbReference type="ARBA" id="ARBA00023015"/>
    </source>
</evidence>
<dbReference type="InterPro" id="IPR007630">
    <property type="entry name" value="RNA_pol_sigma70_r4"/>
</dbReference>
<comment type="similarity">
    <text evidence="1">Belongs to the sigma-70 factor family. ECF subfamily.</text>
</comment>
<dbReference type="Proteomes" id="UP001302349">
    <property type="component" value="Chromosome"/>
</dbReference>
<dbReference type="InterPro" id="IPR039425">
    <property type="entry name" value="RNA_pol_sigma-70-like"/>
</dbReference>
<accession>A0ABZ0IWP0</accession>
<dbReference type="NCBIfam" id="TIGR02937">
    <property type="entry name" value="sigma70-ECF"/>
    <property type="match status" value="1"/>
</dbReference>
<feature type="domain" description="RNA polymerase sigma-70 region 4" evidence="5">
    <location>
        <begin position="139"/>
        <end position="183"/>
    </location>
</feature>
<dbReference type="PANTHER" id="PTHR43133:SF46">
    <property type="entry name" value="RNA POLYMERASE SIGMA-70 FACTOR ECF SUBFAMILY"/>
    <property type="match status" value="1"/>
</dbReference>
<keyword evidence="3" id="KW-0731">Sigma factor</keyword>
<dbReference type="Pfam" id="PF04545">
    <property type="entry name" value="Sigma70_r4"/>
    <property type="match status" value="1"/>
</dbReference>
<dbReference type="InterPro" id="IPR036388">
    <property type="entry name" value="WH-like_DNA-bd_sf"/>
</dbReference>
<evidence type="ECO:0000256" key="1">
    <source>
        <dbReference type="ARBA" id="ARBA00010641"/>
    </source>
</evidence>
<dbReference type="SUPFAM" id="SSF88946">
    <property type="entry name" value="Sigma2 domain of RNA polymerase sigma factors"/>
    <property type="match status" value="1"/>
</dbReference>
<keyword evidence="4" id="KW-0804">Transcription</keyword>
<dbReference type="SUPFAM" id="SSF88659">
    <property type="entry name" value="Sigma3 and sigma4 domains of RNA polymerase sigma factors"/>
    <property type="match status" value="1"/>
</dbReference>
<reference evidence="6 7" key="1">
    <citation type="journal article" date="2023" name="Microbiol. Resour. Announc.">
        <title>Complete Genome Sequence of Imperialibacter roseus strain P4T.</title>
        <authorList>
            <person name="Tizabi D.R."/>
            <person name="Bachvaroff T."/>
            <person name="Hill R.T."/>
        </authorList>
    </citation>
    <scope>NUCLEOTIDE SEQUENCE [LARGE SCALE GENOMIC DNA]</scope>
    <source>
        <strain evidence="6 7">P4T</strain>
    </source>
</reference>
<dbReference type="EMBL" id="CP136051">
    <property type="protein sequence ID" value="WOK08062.1"/>
    <property type="molecule type" value="Genomic_DNA"/>
</dbReference>
<dbReference type="PANTHER" id="PTHR43133">
    <property type="entry name" value="RNA POLYMERASE ECF-TYPE SIGMA FACTO"/>
    <property type="match status" value="1"/>
</dbReference>
<evidence type="ECO:0000313" key="6">
    <source>
        <dbReference type="EMBL" id="WOK08062.1"/>
    </source>
</evidence>
<evidence type="ECO:0000313" key="7">
    <source>
        <dbReference type="Proteomes" id="UP001302349"/>
    </source>
</evidence>
<dbReference type="RefSeq" id="WP_317490708.1">
    <property type="nucleotide sequence ID" value="NZ_CP136051.1"/>
</dbReference>
<organism evidence="6 7">
    <name type="scientific">Imperialibacter roseus</name>
    <dbReference type="NCBI Taxonomy" id="1324217"/>
    <lineage>
        <taxon>Bacteria</taxon>
        <taxon>Pseudomonadati</taxon>
        <taxon>Bacteroidota</taxon>
        <taxon>Cytophagia</taxon>
        <taxon>Cytophagales</taxon>
        <taxon>Flammeovirgaceae</taxon>
        <taxon>Imperialibacter</taxon>
    </lineage>
</organism>
<name>A0ABZ0IWP0_9BACT</name>
<evidence type="ECO:0000256" key="4">
    <source>
        <dbReference type="ARBA" id="ARBA00023163"/>
    </source>
</evidence>
<proteinExistence type="inferred from homology"/>
<evidence type="ECO:0000259" key="5">
    <source>
        <dbReference type="Pfam" id="PF04545"/>
    </source>
</evidence>
<evidence type="ECO:0000256" key="3">
    <source>
        <dbReference type="ARBA" id="ARBA00023082"/>
    </source>
</evidence>
<dbReference type="Gene3D" id="1.10.1740.10">
    <property type="match status" value="1"/>
</dbReference>
<sequence length="192" mass="22851">MKISFRRSEKDIIASIREGNQRMMEEVYLSYRNEFVNWSRRKFDITEEDALDHYQDTLTVFFEKVMNGNISVIESSLKTYLFGIGKNKVRQQFDERNRMKRHEEGLVEHYRFLSENKEAEAAYDSARSQTWELFDAMGEACKRILRLFYFEKRSMSEIADIMGHSSEAVSRTTKKRCLEKIREQVKKPLTDG</sequence>
<dbReference type="InterPro" id="IPR014284">
    <property type="entry name" value="RNA_pol_sigma-70_dom"/>
</dbReference>
<keyword evidence="7" id="KW-1185">Reference proteome</keyword>
<keyword evidence="2" id="KW-0805">Transcription regulation</keyword>
<dbReference type="Gene3D" id="1.10.10.10">
    <property type="entry name" value="Winged helix-like DNA-binding domain superfamily/Winged helix DNA-binding domain"/>
    <property type="match status" value="1"/>
</dbReference>